<comment type="caution">
    <text evidence="1">The sequence shown here is derived from an EMBL/GenBank/DDBJ whole genome shotgun (WGS) entry which is preliminary data.</text>
</comment>
<gene>
    <name evidence="1" type="ORF">EC912_10134</name>
</gene>
<evidence type="ECO:0000313" key="2">
    <source>
        <dbReference type="Proteomes" id="UP000295645"/>
    </source>
</evidence>
<keyword evidence="2" id="KW-1185">Reference proteome</keyword>
<dbReference type="Proteomes" id="UP000295645">
    <property type="component" value="Unassembled WGS sequence"/>
</dbReference>
<organism evidence="1 2">
    <name type="scientific">Luteibacter rhizovicinus</name>
    <dbReference type="NCBI Taxonomy" id="242606"/>
    <lineage>
        <taxon>Bacteria</taxon>
        <taxon>Pseudomonadati</taxon>
        <taxon>Pseudomonadota</taxon>
        <taxon>Gammaproteobacteria</taxon>
        <taxon>Lysobacterales</taxon>
        <taxon>Rhodanobacteraceae</taxon>
        <taxon>Luteibacter</taxon>
    </lineage>
</organism>
<reference evidence="1 2" key="1">
    <citation type="submission" date="2019-03" db="EMBL/GenBank/DDBJ databases">
        <title>Above-ground endophytic microbial communities from plants in different locations in the United States.</title>
        <authorList>
            <person name="Frank C."/>
        </authorList>
    </citation>
    <scope>NUCLEOTIDE SEQUENCE [LARGE SCALE GENOMIC DNA]</scope>
    <source>
        <strain evidence="1 2">LP_13_YM</strain>
    </source>
</reference>
<evidence type="ECO:0000313" key="1">
    <source>
        <dbReference type="EMBL" id="TCV97040.1"/>
    </source>
</evidence>
<sequence>MKEPGESRAFFCGRWQNPKPAATLNHHTYPSPSSLRRQGPSAVHAVVAITLDQLFAAASYIGTHGTEPAG</sequence>
<dbReference type="AlphaFoldDB" id="A0A4R3YWR2"/>
<name>A0A4R3YWR2_9GAMM</name>
<accession>A0A4R3YWR2</accession>
<proteinExistence type="predicted"/>
<dbReference type="EMBL" id="SMCS01000001">
    <property type="protein sequence ID" value="TCV97040.1"/>
    <property type="molecule type" value="Genomic_DNA"/>
</dbReference>
<protein>
    <submittedName>
        <fullName evidence="1">Uncharacterized protein</fullName>
    </submittedName>
</protein>